<organism evidence="2">
    <name type="scientific">Arundo donax</name>
    <name type="common">Giant reed</name>
    <name type="synonym">Donax arundinaceus</name>
    <dbReference type="NCBI Taxonomy" id="35708"/>
    <lineage>
        <taxon>Eukaryota</taxon>
        <taxon>Viridiplantae</taxon>
        <taxon>Streptophyta</taxon>
        <taxon>Embryophyta</taxon>
        <taxon>Tracheophyta</taxon>
        <taxon>Spermatophyta</taxon>
        <taxon>Magnoliopsida</taxon>
        <taxon>Liliopsida</taxon>
        <taxon>Poales</taxon>
        <taxon>Poaceae</taxon>
        <taxon>PACMAD clade</taxon>
        <taxon>Arundinoideae</taxon>
        <taxon>Arundineae</taxon>
        <taxon>Arundo</taxon>
    </lineage>
</organism>
<feature type="region of interest" description="Disordered" evidence="1">
    <location>
        <begin position="1"/>
        <end position="24"/>
    </location>
</feature>
<protein>
    <submittedName>
        <fullName evidence="2">Uncharacterized protein</fullName>
    </submittedName>
</protein>
<sequence>MERRNYTGHSIRMSGKRMEEKEVH</sequence>
<name>A0A0A9HSK1_ARUDO</name>
<reference evidence="2" key="1">
    <citation type="submission" date="2014-09" db="EMBL/GenBank/DDBJ databases">
        <authorList>
            <person name="Magalhaes I.L.F."/>
            <person name="Oliveira U."/>
            <person name="Santos F.R."/>
            <person name="Vidigal T.H.D.A."/>
            <person name="Brescovit A.D."/>
            <person name="Santos A.J."/>
        </authorList>
    </citation>
    <scope>NUCLEOTIDE SEQUENCE</scope>
    <source>
        <tissue evidence="2">Shoot tissue taken approximately 20 cm above the soil surface</tissue>
    </source>
</reference>
<dbReference type="AlphaFoldDB" id="A0A0A9HSK1"/>
<evidence type="ECO:0000313" key="2">
    <source>
        <dbReference type="EMBL" id="JAE38814.1"/>
    </source>
</evidence>
<accession>A0A0A9HSK1</accession>
<reference evidence="2" key="2">
    <citation type="journal article" date="2015" name="Data Brief">
        <title>Shoot transcriptome of the giant reed, Arundo donax.</title>
        <authorList>
            <person name="Barrero R.A."/>
            <person name="Guerrero F.D."/>
            <person name="Moolhuijzen P."/>
            <person name="Goolsby J.A."/>
            <person name="Tidwell J."/>
            <person name="Bellgard S.E."/>
            <person name="Bellgard M.I."/>
        </authorList>
    </citation>
    <scope>NUCLEOTIDE SEQUENCE</scope>
    <source>
        <tissue evidence="2">Shoot tissue taken approximately 20 cm above the soil surface</tissue>
    </source>
</reference>
<dbReference type="EMBL" id="GBRH01159082">
    <property type="protein sequence ID" value="JAE38814.1"/>
    <property type="molecule type" value="Transcribed_RNA"/>
</dbReference>
<evidence type="ECO:0000256" key="1">
    <source>
        <dbReference type="SAM" id="MobiDB-lite"/>
    </source>
</evidence>
<proteinExistence type="predicted"/>